<comment type="caution">
    <text evidence="3">The sequence shown here is derived from an EMBL/GenBank/DDBJ whole genome shotgun (WGS) entry which is preliminary data.</text>
</comment>
<dbReference type="SUPFAM" id="SSF51126">
    <property type="entry name" value="Pectin lyase-like"/>
    <property type="match status" value="1"/>
</dbReference>
<dbReference type="InterPro" id="IPR011050">
    <property type="entry name" value="Pectin_lyase_fold/virulence"/>
</dbReference>
<dbReference type="Proteomes" id="UP000318478">
    <property type="component" value="Unassembled WGS sequence"/>
</dbReference>
<reference evidence="3 4" key="1">
    <citation type="submission" date="2019-02" db="EMBL/GenBank/DDBJ databases">
        <title>Deep-cultivation of Planctomycetes and their phenomic and genomic characterization uncovers novel biology.</title>
        <authorList>
            <person name="Wiegand S."/>
            <person name="Jogler M."/>
            <person name="Boedeker C."/>
            <person name="Pinto D."/>
            <person name="Vollmers J."/>
            <person name="Rivas-Marin E."/>
            <person name="Kohn T."/>
            <person name="Peeters S.H."/>
            <person name="Heuer A."/>
            <person name="Rast P."/>
            <person name="Oberbeckmann S."/>
            <person name="Bunk B."/>
            <person name="Jeske O."/>
            <person name="Meyerdierks A."/>
            <person name="Storesund J.E."/>
            <person name="Kallscheuer N."/>
            <person name="Luecker S."/>
            <person name="Lage O.M."/>
            <person name="Pohl T."/>
            <person name="Merkel B.J."/>
            <person name="Hornburger P."/>
            <person name="Mueller R.-W."/>
            <person name="Bruemmer F."/>
            <person name="Labrenz M."/>
            <person name="Spormann A.M."/>
            <person name="Op Den Camp H."/>
            <person name="Overmann J."/>
            <person name="Amann R."/>
            <person name="Jetten M.S.M."/>
            <person name="Mascher T."/>
            <person name="Medema M.H."/>
            <person name="Devos D.P."/>
            <person name="Kaster A.-K."/>
            <person name="Ovreas L."/>
            <person name="Rohde M."/>
            <person name="Galperin M.Y."/>
            <person name="Jogler C."/>
        </authorList>
    </citation>
    <scope>NUCLEOTIDE SEQUENCE [LARGE SCALE GENOMIC DNA]</scope>
    <source>
        <strain evidence="3 4">Pla123a</strain>
    </source>
</reference>
<dbReference type="EMBL" id="SJPO01000004">
    <property type="protein sequence ID" value="TWT77531.1"/>
    <property type="molecule type" value="Genomic_DNA"/>
</dbReference>
<feature type="signal peptide" evidence="2">
    <location>
        <begin position="1"/>
        <end position="23"/>
    </location>
</feature>
<dbReference type="RefSeq" id="WP_146586750.1">
    <property type="nucleotide sequence ID" value="NZ_SJPO01000004.1"/>
</dbReference>
<evidence type="ECO:0000313" key="3">
    <source>
        <dbReference type="EMBL" id="TWT77531.1"/>
    </source>
</evidence>
<accession>A0A5C5YRG1</accession>
<dbReference type="AlphaFoldDB" id="A0A5C5YRG1"/>
<evidence type="ECO:0000256" key="2">
    <source>
        <dbReference type="SAM" id="SignalP"/>
    </source>
</evidence>
<dbReference type="Pfam" id="PF12951">
    <property type="entry name" value="PATR"/>
    <property type="match status" value="3"/>
</dbReference>
<dbReference type="NCBIfam" id="TIGR02601">
    <property type="entry name" value="autotrns_rpt"/>
    <property type="match status" value="2"/>
</dbReference>
<organism evidence="3 4">
    <name type="scientific">Posidoniimonas polymericola</name>
    <dbReference type="NCBI Taxonomy" id="2528002"/>
    <lineage>
        <taxon>Bacteria</taxon>
        <taxon>Pseudomonadati</taxon>
        <taxon>Planctomycetota</taxon>
        <taxon>Planctomycetia</taxon>
        <taxon>Pirellulales</taxon>
        <taxon>Lacipirellulaceae</taxon>
        <taxon>Posidoniimonas</taxon>
    </lineage>
</organism>
<protein>
    <submittedName>
        <fullName evidence="3">Autotransporter-associated beta strand repeat protein</fullName>
    </submittedName>
</protein>
<name>A0A5C5YRG1_9BACT</name>
<evidence type="ECO:0000256" key="1">
    <source>
        <dbReference type="ARBA" id="ARBA00022729"/>
    </source>
</evidence>
<gene>
    <name evidence="3" type="ORF">Pla123a_21920</name>
</gene>
<sequence length="1099" mass="108861" precursor="true">MPRLCRVALSCVLLAAWGSISIAASYEWDGGAGDSLWNSVIISGGVQTNWSPEDVPTATDTLLLTAASLAGPVTISLDGAAQPLTSITANGVQGVYTFDTGVLQLGDATNSLLSNNAGGGLVVNSDIAFDNSSGSIQRFNVSTTGDPIVVNGGISTLQASGVTTLMLTSRNDAHAQSVVVSGVISDGAGRIGLRAGLDTDLANHTGVVRVTGANTFTGPVAVNAAILEFDSIANVGGAANALGQASLADSVITLGNNLSGGGARATLRYVGAGDTSDRVLRLTGGGNASGVVESSGSGPLVLTGGVTTDGSGQFFRLGGTNTDDNEFNGEIEAPSDGNVTSFIKEGAGRWILTGDSPGLDNAFQILAGELVVRGAVGGVGPNVFSIDNRAGATLTLDGGSITAGGIVNRGTLDFRSGTITLNGPNSEAGGTFSVGTDGAGVLRLNGSGHTFDAVTLDGVDDRIEFNAGTVSFDQLDNSVGAPLVSSATAVDVQINGGVFLDRVDAGTRQFNARIVGSGGYTKRGAGTIEFNHDAQHLYTGATRIEEGTLNLAGVSGLPISPTYIAAGATLIVANNVGGDATGGVTGEGTIVTGLNAGVAMEPASGVYDFAGSITGAGNFVKRQAGTQRLSGISTYTGATTVISAGGRLEVVSGGAITSTSAVNIEGQSRLVINGGDVTTVGVVDVATNGRLELFAGSLRANAIDSTGVLSWTGGHIDLATGVVLQAGGFAVNRPFQDELTLDAAKSFTTDESVTLSTGSLLTLTGGSLEADDLAFTSDGAFAFDAGTLTLRNDQTLSAARLQQLDVATPLTAAKSLVIEGVATIDTPLALAGGTLSAGQLVNPGNLILGSGLLEVTGGDLTLAPGETIDATSGVAIDVTAGGIVVDGELNAINATISAAGGITNNGDVNLINSTVNGDLVSGASGAATLLGSNAIGGDLGLNGASTLLLGIDSGVDFDLVTVAGQATLDGILSVSFGAGFSPVPGQQFEVLTAASIINDGLTLVGTAASQLDLIVGGSSVVLQATGGLPGDYNSDGAVDAADYTVWRDGLGTTFQQNGYDVWRNNYGASAAPAPSAVPAPHAAALLALASLAAAGARMR</sequence>
<feature type="chain" id="PRO_5023000573" evidence="2">
    <location>
        <begin position="24"/>
        <end position="1099"/>
    </location>
</feature>
<evidence type="ECO:0000313" key="4">
    <source>
        <dbReference type="Proteomes" id="UP000318478"/>
    </source>
</evidence>
<keyword evidence="4" id="KW-1185">Reference proteome</keyword>
<dbReference type="OrthoDB" id="228486at2"/>
<dbReference type="InterPro" id="IPR013425">
    <property type="entry name" value="Autotrns_rpt"/>
</dbReference>
<proteinExistence type="predicted"/>
<keyword evidence="1 2" id="KW-0732">Signal</keyword>